<name>A0ABW2SM28_9ACTO</name>
<feature type="region of interest" description="Disordered" evidence="1">
    <location>
        <begin position="24"/>
        <end position="88"/>
    </location>
</feature>
<accession>A0ABW2SM28</accession>
<keyword evidence="3" id="KW-1185">Reference proteome</keyword>
<organism evidence="2 3">
    <name type="scientific">Schaalia naturae</name>
    <dbReference type="NCBI Taxonomy" id="635203"/>
    <lineage>
        <taxon>Bacteria</taxon>
        <taxon>Bacillati</taxon>
        <taxon>Actinomycetota</taxon>
        <taxon>Actinomycetes</taxon>
        <taxon>Actinomycetales</taxon>
        <taxon>Actinomycetaceae</taxon>
        <taxon>Schaalia</taxon>
    </lineage>
</organism>
<evidence type="ECO:0000256" key="1">
    <source>
        <dbReference type="SAM" id="MobiDB-lite"/>
    </source>
</evidence>
<feature type="compositionally biased region" description="Low complexity" evidence="1">
    <location>
        <begin position="76"/>
        <end position="88"/>
    </location>
</feature>
<reference evidence="3" key="1">
    <citation type="journal article" date="2019" name="Int. J. Syst. Evol. Microbiol.">
        <title>The Global Catalogue of Microorganisms (GCM) 10K type strain sequencing project: providing services to taxonomists for standard genome sequencing and annotation.</title>
        <authorList>
            <consortium name="The Broad Institute Genomics Platform"/>
            <consortium name="The Broad Institute Genome Sequencing Center for Infectious Disease"/>
            <person name="Wu L."/>
            <person name="Ma J."/>
        </authorList>
    </citation>
    <scope>NUCLEOTIDE SEQUENCE [LARGE SCALE GENOMIC DNA]</scope>
    <source>
        <strain evidence="3">CCUG 56698</strain>
    </source>
</reference>
<protein>
    <recommendedName>
        <fullName evidence="4">Secreted protein</fullName>
    </recommendedName>
</protein>
<sequence length="219" mass="23038">MSIALFAVIVAAALLLSWCSRSGTGADEDASPSSPASPARGAARSIDPSAAPSPSALRGSVSAGQSAPELLGSGQPKPGAGFSPGAPASARQWTVRLPDYYQGQYSDLVLSPLTSGGDAVDPWMEDELYADEAWMLVRVHVIPHGYGADDYAQRADLRLQGQSGRWYLGQTLDFAESTAERDDEYVFAIPRWDIPVDPVVEVSPSGSYGGSSPVYMDVG</sequence>
<evidence type="ECO:0008006" key="4">
    <source>
        <dbReference type="Google" id="ProtNLM"/>
    </source>
</evidence>
<evidence type="ECO:0000313" key="2">
    <source>
        <dbReference type="EMBL" id="MFC7580571.1"/>
    </source>
</evidence>
<dbReference type="RefSeq" id="WP_380972738.1">
    <property type="nucleotide sequence ID" value="NZ_JBHTEF010000001.1"/>
</dbReference>
<evidence type="ECO:0000313" key="3">
    <source>
        <dbReference type="Proteomes" id="UP001596527"/>
    </source>
</evidence>
<dbReference type="EMBL" id="JBHTEF010000001">
    <property type="protein sequence ID" value="MFC7580571.1"/>
    <property type="molecule type" value="Genomic_DNA"/>
</dbReference>
<gene>
    <name evidence="2" type="ORF">ACFQWG_05010</name>
</gene>
<dbReference type="Proteomes" id="UP001596527">
    <property type="component" value="Unassembled WGS sequence"/>
</dbReference>
<feature type="compositionally biased region" description="Low complexity" evidence="1">
    <location>
        <begin position="31"/>
        <end position="56"/>
    </location>
</feature>
<comment type="caution">
    <text evidence="2">The sequence shown here is derived from an EMBL/GenBank/DDBJ whole genome shotgun (WGS) entry which is preliminary data.</text>
</comment>
<proteinExistence type="predicted"/>